<gene>
    <name evidence="1" type="ORF">JMJ35_010342</name>
</gene>
<name>A0AA39QSW7_9LECA</name>
<reference evidence="1" key="1">
    <citation type="submission" date="2023-03" db="EMBL/GenBank/DDBJ databases">
        <title>Complete genome of Cladonia borealis.</title>
        <authorList>
            <person name="Park H."/>
        </authorList>
    </citation>
    <scope>NUCLEOTIDE SEQUENCE</scope>
    <source>
        <strain evidence="1">ANT050790</strain>
    </source>
</reference>
<sequence>MIYLLPLRRFLLPVIVFVIFIIAYRASPIPSSLPSFVFHPQPAPQQGIHVPISSLQKPLPIANVSENHLSPPMQYFYAYNKGDRLTNKNSASAPWQPLLDPNLEPLFRCPVKANRYTGHIRLPNIIQNISQIPPGSLKPESRVFWNPTLIALPYWSKNQYLVVSRIVTDGNYQENVLCEANICYIPGQDARPGEEPCTEDDLKHVGPGGGMRCASHPVALSVPPTPAEKCAGEFAPYVDIPGFHDPRIFWSGKGEPLMMINTQSRYACFGLWIIDLRTLYPPLQSLLSSSPTLPSLGPLKSYPTLTELTRNPADTRSAIEKNWFLFFPSSGESYIHYDLHLPGGTRGRTFAKLLGNGLTTTNLTDPLEQPCIKVLTEADEPDNRKRHGTWHQATNSLRLVLCNRSDPSCKAKPENTVFLAVVHRKFPNWLQLPLRYERFFIVWQATPPFAMIGVSRHPLLMANETASGWFASENWSDDSTNAATVAETKRKTRNATEPYGGKSYWAYFTYTVSISYAWGRPLRKGGSGDEAHDMHVGFLDDDVVLGIGVDDKGQAYSRVKAGDLVACLRACPGRVEKSGTEHE</sequence>
<accession>A0AA39QSW7</accession>
<dbReference type="EMBL" id="JAFEKC020000024">
    <property type="protein sequence ID" value="KAK0507304.1"/>
    <property type="molecule type" value="Genomic_DNA"/>
</dbReference>
<protein>
    <submittedName>
        <fullName evidence="1">Uncharacterized protein</fullName>
    </submittedName>
</protein>
<dbReference type="Proteomes" id="UP001166286">
    <property type="component" value="Unassembled WGS sequence"/>
</dbReference>
<dbReference type="AlphaFoldDB" id="A0AA39QSW7"/>
<evidence type="ECO:0000313" key="1">
    <source>
        <dbReference type="EMBL" id="KAK0507304.1"/>
    </source>
</evidence>
<comment type="caution">
    <text evidence="1">The sequence shown here is derived from an EMBL/GenBank/DDBJ whole genome shotgun (WGS) entry which is preliminary data.</text>
</comment>
<organism evidence="1 2">
    <name type="scientific">Cladonia borealis</name>
    <dbReference type="NCBI Taxonomy" id="184061"/>
    <lineage>
        <taxon>Eukaryota</taxon>
        <taxon>Fungi</taxon>
        <taxon>Dikarya</taxon>
        <taxon>Ascomycota</taxon>
        <taxon>Pezizomycotina</taxon>
        <taxon>Lecanoromycetes</taxon>
        <taxon>OSLEUM clade</taxon>
        <taxon>Lecanoromycetidae</taxon>
        <taxon>Lecanorales</taxon>
        <taxon>Lecanorineae</taxon>
        <taxon>Cladoniaceae</taxon>
        <taxon>Cladonia</taxon>
    </lineage>
</organism>
<keyword evidence="2" id="KW-1185">Reference proteome</keyword>
<evidence type="ECO:0000313" key="2">
    <source>
        <dbReference type="Proteomes" id="UP001166286"/>
    </source>
</evidence>
<proteinExistence type="predicted"/>